<keyword evidence="5" id="KW-1185">Reference proteome</keyword>
<evidence type="ECO:0000256" key="2">
    <source>
        <dbReference type="ARBA" id="ARBA00022801"/>
    </source>
</evidence>
<dbReference type="OrthoDB" id="9794717at2"/>
<feature type="domain" description="Choloylglycine hydrolase/NAAA C-terminal" evidence="3">
    <location>
        <begin position="27"/>
        <end position="352"/>
    </location>
</feature>
<dbReference type="PANTHER" id="PTHR35527:SF2">
    <property type="entry name" value="HYDROLASE"/>
    <property type="match status" value="1"/>
</dbReference>
<dbReference type="RefSeq" id="WP_140905886.1">
    <property type="nucleotide sequence ID" value="NZ_JBHTMD010000046.1"/>
</dbReference>
<dbReference type="Pfam" id="PF02275">
    <property type="entry name" value="CBAH"/>
    <property type="match status" value="1"/>
</dbReference>
<gene>
    <name evidence="4" type="ORF">FHY56_14550</name>
</gene>
<dbReference type="InterPro" id="IPR029132">
    <property type="entry name" value="CBAH/NAAA_C"/>
</dbReference>
<dbReference type="Gene3D" id="3.60.60.10">
    <property type="entry name" value="Penicillin V Acylase, Chain A"/>
    <property type="match status" value="1"/>
</dbReference>
<organism evidence="4 5">
    <name type="scientific">Brucella gallinifaecis</name>
    <dbReference type="NCBI Taxonomy" id="215590"/>
    <lineage>
        <taxon>Bacteria</taxon>
        <taxon>Pseudomonadati</taxon>
        <taxon>Pseudomonadota</taxon>
        <taxon>Alphaproteobacteria</taxon>
        <taxon>Hyphomicrobiales</taxon>
        <taxon>Brucellaceae</taxon>
        <taxon>Brucella/Ochrobactrum group</taxon>
        <taxon>Brucella</taxon>
    </lineage>
</organism>
<dbReference type="AlphaFoldDB" id="A0A502BKA1"/>
<name>A0A502BKA1_9HYPH</name>
<evidence type="ECO:0000259" key="3">
    <source>
        <dbReference type="Pfam" id="PF02275"/>
    </source>
</evidence>
<dbReference type="SUPFAM" id="SSF56235">
    <property type="entry name" value="N-terminal nucleophile aminohydrolases (Ntn hydrolases)"/>
    <property type="match status" value="1"/>
</dbReference>
<dbReference type="InterPro" id="IPR052193">
    <property type="entry name" value="Peptidase_C59"/>
</dbReference>
<evidence type="ECO:0000313" key="5">
    <source>
        <dbReference type="Proteomes" id="UP000315388"/>
    </source>
</evidence>
<dbReference type="EMBL" id="VEWJ01000011">
    <property type="protein sequence ID" value="TPF74484.1"/>
    <property type="molecule type" value="Genomic_DNA"/>
</dbReference>
<keyword evidence="2 4" id="KW-0378">Hydrolase</keyword>
<dbReference type="Proteomes" id="UP000315388">
    <property type="component" value="Unassembled WGS sequence"/>
</dbReference>
<protein>
    <submittedName>
        <fullName evidence="4">Linear amide C-N hydrolase</fullName>
    </submittedName>
</protein>
<proteinExistence type="inferred from homology"/>
<reference evidence="4 5" key="1">
    <citation type="journal article" date="2003" name="Int. J. Syst. Evol. Microbiol.">
        <title>Towards a standardized format for the description of a novel species (of an established genus): Ochrobactrum gallinifaecis sp. nov.</title>
        <authorList>
            <person name="Kampfer P."/>
            <person name="Buczolits S."/>
            <person name="Albrecht A."/>
            <person name="Busse H.J."/>
            <person name="Stackebrandt E."/>
        </authorList>
    </citation>
    <scope>NUCLEOTIDE SEQUENCE [LARGE SCALE GENOMIC DNA]</scope>
    <source>
        <strain evidence="4 5">ISO 196</strain>
    </source>
</reference>
<comment type="caution">
    <text evidence="4">The sequence shown here is derived from an EMBL/GenBank/DDBJ whole genome shotgun (WGS) entry which is preliminary data.</text>
</comment>
<sequence length="382" mass="41523">MSLISTIVPFVTEAISYHAPHDLWFACTALLFRDTGGGSYAGRTMELSMELPYVVASIPKGHQFTSVVDGHEPLQYQSKYGIFAIAVPNGNIADLKIVEGLNEQGLTFSVLAYAGASGPADNAAKTKAMLAAIDLGAWILGQFSTAEEVKTALNENTVILTSLVPLHGAKTPFHFVVHDRTGKTIVIEFSSGQQNVYDNPVGVMTNGPEFTWHLTNLNNYTFLNNLDQSTGKFGDLEVSQPDSGIATAGLPSSNTSVGRFVRAAYYSTFAEKVAPEKAVRALAHIMNNFDRPRGITIDPPQSGGLDIEGISAAGDQEYKSEYTSWTVLGDLTNNEFYVRTYDSINFIKFDLKRLFSQNELKIAPLDKISMIDGVDATDTLLK</sequence>
<evidence type="ECO:0000256" key="1">
    <source>
        <dbReference type="ARBA" id="ARBA00006625"/>
    </source>
</evidence>
<comment type="similarity">
    <text evidence="1">Belongs to the peptidase C59 family.</text>
</comment>
<dbReference type="GO" id="GO:0016787">
    <property type="term" value="F:hydrolase activity"/>
    <property type="evidence" value="ECO:0007669"/>
    <property type="project" value="UniProtKB-KW"/>
</dbReference>
<evidence type="ECO:0000313" key="4">
    <source>
        <dbReference type="EMBL" id="TPF74484.1"/>
    </source>
</evidence>
<dbReference type="PANTHER" id="PTHR35527">
    <property type="entry name" value="CHOLOYLGLYCINE HYDROLASE"/>
    <property type="match status" value="1"/>
</dbReference>
<dbReference type="InterPro" id="IPR029055">
    <property type="entry name" value="Ntn_hydrolases_N"/>
</dbReference>
<accession>A0A502BKA1</accession>